<name>A0A0C2XEL2_SERVB</name>
<dbReference type="PROSITE" id="PS50157">
    <property type="entry name" value="ZINC_FINGER_C2H2_2"/>
    <property type="match status" value="1"/>
</dbReference>
<feature type="domain" description="C2H2-type" evidence="2">
    <location>
        <begin position="203"/>
        <end position="232"/>
    </location>
</feature>
<keyword evidence="1" id="KW-0862">Zinc</keyword>
<dbReference type="AlphaFoldDB" id="A0A0C2XEL2"/>
<dbReference type="InterPro" id="IPR013087">
    <property type="entry name" value="Znf_C2H2_type"/>
</dbReference>
<dbReference type="Gene3D" id="3.30.160.60">
    <property type="entry name" value="Classic Zinc Finger"/>
    <property type="match status" value="1"/>
</dbReference>
<dbReference type="PROSITE" id="PS00028">
    <property type="entry name" value="ZINC_FINGER_C2H2_1"/>
    <property type="match status" value="1"/>
</dbReference>
<organism evidence="3 4">
    <name type="scientific">Serendipita vermifera MAFF 305830</name>
    <dbReference type="NCBI Taxonomy" id="933852"/>
    <lineage>
        <taxon>Eukaryota</taxon>
        <taxon>Fungi</taxon>
        <taxon>Dikarya</taxon>
        <taxon>Basidiomycota</taxon>
        <taxon>Agaricomycotina</taxon>
        <taxon>Agaricomycetes</taxon>
        <taxon>Sebacinales</taxon>
        <taxon>Serendipitaceae</taxon>
        <taxon>Serendipita</taxon>
    </lineage>
</organism>
<protein>
    <recommendedName>
        <fullName evidence="2">C2H2-type domain-containing protein</fullName>
    </recommendedName>
</protein>
<evidence type="ECO:0000313" key="3">
    <source>
        <dbReference type="EMBL" id="KIM27557.1"/>
    </source>
</evidence>
<gene>
    <name evidence="3" type="ORF">M408DRAFT_166655</name>
</gene>
<dbReference type="Proteomes" id="UP000054097">
    <property type="component" value="Unassembled WGS sequence"/>
</dbReference>
<dbReference type="SUPFAM" id="SSF57667">
    <property type="entry name" value="beta-beta-alpha zinc fingers"/>
    <property type="match status" value="1"/>
</dbReference>
<dbReference type="HOGENOM" id="CLU_1001721_0_0_1"/>
<evidence type="ECO:0000259" key="2">
    <source>
        <dbReference type="PROSITE" id="PS50157"/>
    </source>
</evidence>
<keyword evidence="1" id="KW-0863">Zinc-finger</keyword>
<dbReference type="GO" id="GO:0008270">
    <property type="term" value="F:zinc ion binding"/>
    <property type="evidence" value="ECO:0007669"/>
    <property type="project" value="UniProtKB-KW"/>
</dbReference>
<reference evidence="4" key="2">
    <citation type="submission" date="2015-01" db="EMBL/GenBank/DDBJ databases">
        <title>Evolutionary Origins and Diversification of the Mycorrhizal Mutualists.</title>
        <authorList>
            <consortium name="DOE Joint Genome Institute"/>
            <consortium name="Mycorrhizal Genomics Consortium"/>
            <person name="Kohler A."/>
            <person name="Kuo A."/>
            <person name="Nagy L.G."/>
            <person name="Floudas D."/>
            <person name="Copeland A."/>
            <person name="Barry K.W."/>
            <person name="Cichocki N."/>
            <person name="Veneault-Fourrey C."/>
            <person name="LaButti K."/>
            <person name="Lindquist E.A."/>
            <person name="Lipzen A."/>
            <person name="Lundell T."/>
            <person name="Morin E."/>
            <person name="Murat C."/>
            <person name="Riley R."/>
            <person name="Ohm R."/>
            <person name="Sun H."/>
            <person name="Tunlid A."/>
            <person name="Henrissat B."/>
            <person name="Grigoriev I.V."/>
            <person name="Hibbett D.S."/>
            <person name="Martin F."/>
        </authorList>
    </citation>
    <scope>NUCLEOTIDE SEQUENCE [LARGE SCALE GENOMIC DNA]</scope>
    <source>
        <strain evidence="4">MAFF 305830</strain>
    </source>
</reference>
<reference evidence="3 4" key="1">
    <citation type="submission" date="2014-04" db="EMBL/GenBank/DDBJ databases">
        <authorList>
            <consortium name="DOE Joint Genome Institute"/>
            <person name="Kuo A."/>
            <person name="Zuccaro A."/>
            <person name="Kohler A."/>
            <person name="Nagy L.G."/>
            <person name="Floudas D."/>
            <person name="Copeland A."/>
            <person name="Barry K.W."/>
            <person name="Cichocki N."/>
            <person name="Veneault-Fourrey C."/>
            <person name="LaButti K."/>
            <person name="Lindquist E.A."/>
            <person name="Lipzen A."/>
            <person name="Lundell T."/>
            <person name="Morin E."/>
            <person name="Murat C."/>
            <person name="Sun H."/>
            <person name="Tunlid A."/>
            <person name="Henrissat B."/>
            <person name="Grigoriev I.V."/>
            <person name="Hibbett D.S."/>
            <person name="Martin F."/>
            <person name="Nordberg H.P."/>
            <person name="Cantor M.N."/>
            <person name="Hua S.X."/>
        </authorList>
    </citation>
    <scope>NUCLEOTIDE SEQUENCE [LARGE SCALE GENOMIC DNA]</scope>
    <source>
        <strain evidence="3 4">MAFF 305830</strain>
    </source>
</reference>
<accession>A0A0C2XEL2</accession>
<evidence type="ECO:0000256" key="1">
    <source>
        <dbReference type="PROSITE-ProRule" id="PRU00042"/>
    </source>
</evidence>
<proteinExistence type="predicted"/>
<keyword evidence="4" id="KW-1185">Reference proteome</keyword>
<sequence length="278" mass="31746">MMAYYPFNYLQESALSYPYRYGSIESPPDPGNLGIKRNFYDYLQYPPRVQDTLPMRSFPASNPNFSGEMTLANNISLPIHSPRTTRREKINGRSSRDVDVGAGLVHDGYRSLQTAGTQSAVNDESLRARLALVPSHKRSLINVFDMDPHIRSTAVDLLVSCTRAEQELRTWEPGAEMTDRLLQPISRPTASTGLGSRRGLEAYQCLWSACGRRISKRTNAISHLLSHVQYKPFLCNQCPHYPRFRYKHDYTRHCRGHTFSVPQVDSHRHSYGNDVPYH</sequence>
<evidence type="ECO:0000313" key="4">
    <source>
        <dbReference type="Proteomes" id="UP000054097"/>
    </source>
</evidence>
<keyword evidence="1" id="KW-0479">Metal-binding</keyword>
<dbReference type="EMBL" id="KN824298">
    <property type="protein sequence ID" value="KIM27557.1"/>
    <property type="molecule type" value="Genomic_DNA"/>
</dbReference>
<dbReference type="OrthoDB" id="8117402at2759"/>
<dbReference type="InterPro" id="IPR036236">
    <property type="entry name" value="Znf_C2H2_sf"/>
</dbReference>